<feature type="domain" description="C2H2-type" evidence="11">
    <location>
        <begin position="322"/>
        <end position="345"/>
    </location>
</feature>
<evidence type="ECO:0000313" key="14">
    <source>
        <dbReference type="Proteomes" id="UP000310200"/>
    </source>
</evidence>
<evidence type="ECO:0000256" key="2">
    <source>
        <dbReference type="ARBA" id="ARBA00022473"/>
    </source>
</evidence>
<evidence type="ECO:0000256" key="6">
    <source>
        <dbReference type="ARBA" id="ARBA00022843"/>
    </source>
</evidence>
<keyword evidence="8" id="KW-0863">Zinc-finger</keyword>
<organism evidence="13 14">
    <name type="scientific">Temnothorax longispinosus</name>
    <dbReference type="NCBI Taxonomy" id="300112"/>
    <lineage>
        <taxon>Eukaryota</taxon>
        <taxon>Metazoa</taxon>
        <taxon>Ecdysozoa</taxon>
        <taxon>Arthropoda</taxon>
        <taxon>Hexapoda</taxon>
        <taxon>Insecta</taxon>
        <taxon>Pterygota</taxon>
        <taxon>Neoptera</taxon>
        <taxon>Endopterygota</taxon>
        <taxon>Hymenoptera</taxon>
        <taxon>Apocrita</taxon>
        <taxon>Aculeata</taxon>
        <taxon>Formicoidea</taxon>
        <taxon>Formicidae</taxon>
        <taxon>Myrmicinae</taxon>
        <taxon>Temnothorax</taxon>
    </lineage>
</organism>
<dbReference type="CDD" id="cd18315">
    <property type="entry name" value="BTB_POZ_BAB-like"/>
    <property type="match status" value="1"/>
</dbReference>
<dbReference type="InterPro" id="IPR013087">
    <property type="entry name" value="Znf_C2H2_type"/>
</dbReference>
<dbReference type="GO" id="GO:0008270">
    <property type="term" value="F:zinc ion binding"/>
    <property type="evidence" value="ECO:0007669"/>
    <property type="project" value="UniProtKB-KW"/>
</dbReference>
<dbReference type="SMART" id="SM00355">
    <property type="entry name" value="ZnF_C2H2"/>
    <property type="match status" value="2"/>
</dbReference>
<dbReference type="Proteomes" id="UP000310200">
    <property type="component" value="Unassembled WGS sequence"/>
</dbReference>
<keyword evidence="3" id="KW-1017">Isopeptide bond</keyword>
<reference evidence="13 14" key="1">
    <citation type="journal article" date="2019" name="Philos. Trans. R. Soc. Lond., B, Biol. Sci.">
        <title>Ant behaviour and brain gene expression of defending hosts depend on the ecological success of the intruding social parasite.</title>
        <authorList>
            <person name="Kaur R."/>
            <person name="Stoldt M."/>
            <person name="Jongepier E."/>
            <person name="Feldmeyer B."/>
            <person name="Menzel F."/>
            <person name="Bornberg-Bauer E."/>
            <person name="Foitzik S."/>
        </authorList>
    </citation>
    <scope>NUCLEOTIDE SEQUENCE [LARGE SCALE GENOMIC DNA]</scope>
    <source>
        <tissue evidence="13">Whole body</tissue>
    </source>
</reference>
<evidence type="ECO:0000256" key="5">
    <source>
        <dbReference type="ARBA" id="ARBA00022737"/>
    </source>
</evidence>
<feature type="region of interest" description="Disordered" evidence="9">
    <location>
        <begin position="117"/>
        <end position="189"/>
    </location>
</feature>
<dbReference type="Pfam" id="PF00096">
    <property type="entry name" value="zf-C2H2"/>
    <property type="match status" value="2"/>
</dbReference>
<keyword evidence="6" id="KW-0832">Ubl conjugation</keyword>
<dbReference type="GO" id="GO:0005634">
    <property type="term" value="C:nucleus"/>
    <property type="evidence" value="ECO:0007669"/>
    <property type="project" value="UniProtKB-SubCell"/>
</dbReference>
<evidence type="ECO:0000256" key="8">
    <source>
        <dbReference type="PROSITE-ProRule" id="PRU00042"/>
    </source>
</evidence>
<dbReference type="InterPro" id="IPR011333">
    <property type="entry name" value="SKP1/BTB/POZ_sf"/>
</dbReference>
<accession>A0A4S2KSX6</accession>
<protein>
    <submittedName>
        <fullName evidence="13">Broad-complex core protein</fullName>
    </submittedName>
</protein>
<dbReference type="Pfam" id="PF10523">
    <property type="entry name" value="BEN"/>
    <property type="match status" value="1"/>
</dbReference>
<dbReference type="PANTHER" id="PTHR23110">
    <property type="entry name" value="BTB DOMAIN TRANSCRIPTION FACTOR"/>
    <property type="match status" value="1"/>
</dbReference>
<dbReference type="InterPro" id="IPR036236">
    <property type="entry name" value="Znf_C2H2_sf"/>
</dbReference>
<evidence type="ECO:0000256" key="1">
    <source>
        <dbReference type="ARBA" id="ARBA00004123"/>
    </source>
</evidence>
<evidence type="ECO:0000259" key="12">
    <source>
        <dbReference type="PROSITE" id="PS51457"/>
    </source>
</evidence>
<dbReference type="GO" id="GO:0061061">
    <property type="term" value="P:muscle structure development"/>
    <property type="evidence" value="ECO:0007669"/>
    <property type="project" value="UniProtKB-ARBA"/>
</dbReference>
<keyword evidence="4" id="KW-0479">Metal-binding</keyword>
<dbReference type="GO" id="GO:0048813">
    <property type="term" value="P:dendrite morphogenesis"/>
    <property type="evidence" value="ECO:0007669"/>
    <property type="project" value="UniProtKB-ARBA"/>
</dbReference>
<evidence type="ECO:0000313" key="13">
    <source>
        <dbReference type="EMBL" id="TGZ53113.1"/>
    </source>
</evidence>
<evidence type="ECO:0000259" key="10">
    <source>
        <dbReference type="PROSITE" id="PS50097"/>
    </source>
</evidence>
<dbReference type="InterPro" id="IPR000210">
    <property type="entry name" value="BTB/POZ_dom"/>
</dbReference>
<comment type="subcellular location">
    <subcellularLocation>
        <location evidence="1">Nucleus</location>
    </subcellularLocation>
</comment>
<feature type="compositionally biased region" description="Pro residues" evidence="9">
    <location>
        <begin position="155"/>
        <end position="164"/>
    </location>
</feature>
<dbReference type="Gene3D" id="3.30.160.60">
    <property type="entry name" value="Classic Zinc Finger"/>
    <property type="match status" value="1"/>
</dbReference>
<feature type="domain" description="BEN" evidence="12">
    <location>
        <begin position="507"/>
        <end position="607"/>
    </location>
</feature>
<feature type="domain" description="C2H2-type" evidence="11">
    <location>
        <begin position="294"/>
        <end position="322"/>
    </location>
</feature>
<feature type="compositionally biased region" description="Basic residues" evidence="9">
    <location>
        <begin position="468"/>
        <end position="479"/>
    </location>
</feature>
<feature type="compositionally biased region" description="Polar residues" evidence="9">
    <location>
        <begin position="272"/>
        <end position="282"/>
    </location>
</feature>
<dbReference type="GO" id="GO:0030707">
    <property type="term" value="P:follicle cell of egg chamber development"/>
    <property type="evidence" value="ECO:0007669"/>
    <property type="project" value="UniProtKB-ARBA"/>
</dbReference>
<evidence type="ECO:0000256" key="9">
    <source>
        <dbReference type="SAM" id="MobiDB-lite"/>
    </source>
</evidence>
<dbReference type="PANTHER" id="PTHR23110:SF99">
    <property type="entry name" value="BROAD-COMPLEX CORE PROTEIN ISOFORM 6"/>
    <property type="match status" value="1"/>
</dbReference>
<dbReference type="SMART" id="SM00225">
    <property type="entry name" value="BTB"/>
    <property type="match status" value="1"/>
</dbReference>
<dbReference type="SUPFAM" id="SSF54695">
    <property type="entry name" value="POZ domain"/>
    <property type="match status" value="1"/>
</dbReference>
<dbReference type="PROSITE" id="PS50157">
    <property type="entry name" value="ZINC_FINGER_C2H2_2"/>
    <property type="match status" value="2"/>
</dbReference>
<dbReference type="PROSITE" id="PS50097">
    <property type="entry name" value="BTB"/>
    <property type="match status" value="1"/>
</dbReference>
<dbReference type="AlphaFoldDB" id="A0A4S2KSX6"/>
<keyword evidence="14" id="KW-1185">Reference proteome</keyword>
<gene>
    <name evidence="13" type="ORF">DBV15_05472</name>
</gene>
<proteinExistence type="predicted"/>
<comment type="caution">
    <text evidence="13">The sequence shown here is derived from an EMBL/GenBank/DDBJ whole genome shotgun (WGS) entry which is preliminary data.</text>
</comment>
<dbReference type="InterPro" id="IPR051095">
    <property type="entry name" value="Dros_DevTransReg"/>
</dbReference>
<keyword evidence="5" id="KW-0677">Repeat</keyword>
<dbReference type="FunFam" id="3.30.710.10:FF:000118">
    <property type="entry name" value="Abrupt, isoform B"/>
    <property type="match status" value="1"/>
</dbReference>
<keyword evidence="8" id="KW-0862">Zinc</keyword>
<sequence>MTDSQQQFCLRWNNFQANITSQFEALRDDEDFVDVTFACDGRRLQAHKVVLSACSPYFKELFKTNPCKHPIIFMRDVEFEHLQSLLEFMYAGEVNISQAELPTFLRTAESLQIRGLTDSQSNQHNNEKHLKTNNIHTSNGRGLISPSFDDERSKTPPPSSPPPLKRLCKRSDSPPVSSPTPSVPPCATIAPRSRPLIEPQVQLDCYKDLDIVEPKIELPEYGSDDDCSPKQEANTLPSGFLSLDSGMEVLPSYPSSYQGNQNVEGGMPGPSHGSTELNQEQQADLRKLHSLDPRPCPVCNRMYSNLSNLRQHMRLIHNPQSVTCPLCNKPFKTKLYLKRHLVSFHELSVADRQRQEEIYQHQVKVQVQGQGQGQGQTQTQVQGGAQAQTQTQVQAQTQAQIQAQTQVDNKVLLAAPAPPARATTEEGGASGGGNNTTTTEPKLRSYQAQAGDNAYPVEVAQIARRVRRGRPRLGTRGGKHPSPSVHRNSPSRSDWLPLDMRTTPPAAMPAFPVCEEQLRAVKWSDYRKLTRGLAAILFSPTELATCSVTGQRWSRAGTATERPVKPALDKAKVQAIISYVTSRFPSVDVSSVKQVLAYKCKENSTALKMKSIRYICDRQDTDTSPRGESEDNMVGRTSPILPGYKGRLSHRVCLIHEYIV</sequence>
<keyword evidence="7" id="KW-0539">Nucleus</keyword>
<feature type="domain" description="BTB" evidence="10">
    <location>
        <begin position="33"/>
        <end position="98"/>
    </location>
</feature>
<dbReference type="GO" id="GO:0006357">
    <property type="term" value="P:regulation of transcription by RNA polymerase II"/>
    <property type="evidence" value="ECO:0007669"/>
    <property type="project" value="TreeGrafter"/>
</dbReference>
<dbReference type="PROSITE" id="PS00028">
    <property type="entry name" value="ZINC_FINGER_C2H2_1"/>
    <property type="match status" value="2"/>
</dbReference>
<dbReference type="SUPFAM" id="SSF57667">
    <property type="entry name" value="beta-beta-alpha zinc fingers"/>
    <property type="match status" value="1"/>
</dbReference>
<name>A0A4S2KSX6_9HYME</name>
<dbReference type="GO" id="GO:0003677">
    <property type="term" value="F:DNA binding"/>
    <property type="evidence" value="ECO:0007669"/>
    <property type="project" value="InterPro"/>
</dbReference>
<evidence type="ECO:0000256" key="3">
    <source>
        <dbReference type="ARBA" id="ARBA00022499"/>
    </source>
</evidence>
<dbReference type="Gene3D" id="1.10.10.2590">
    <property type="entry name" value="BEN domain"/>
    <property type="match status" value="1"/>
</dbReference>
<feature type="region of interest" description="Disordered" evidence="9">
    <location>
        <begin position="468"/>
        <end position="495"/>
    </location>
</feature>
<evidence type="ECO:0000259" key="11">
    <source>
        <dbReference type="PROSITE" id="PS50157"/>
    </source>
</evidence>
<dbReference type="Gene3D" id="3.30.710.10">
    <property type="entry name" value="Potassium Channel Kv1.1, Chain A"/>
    <property type="match status" value="1"/>
</dbReference>
<dbReference type="SMART" id="SM01025">
    <property type="entry name" value="BEN"/>
    <property type="match status" value="1"/>
</dbReference>
<dbReference type="Pfam" id="PF00651">
    <property type="entry name" value="BTB"/>
    <property type="match status" value="1"/>
</dbReference>
<evidence type="ECO:0000256" key="7">
    <source>
        <dbReference type="ARBA" id="ARBA00023242"/>
    </source>
</evidence>
<evidence type="ECO:0000256" key="4">
    <source>
        <dbReference type="ARBA" id="ARBA00022723"/>
    </source>
</evidence>
<dbReference type="InterPro" id="IPR018379">
    <property type="entry name" value="BEN_domain"/>
</dbReference>
<feature type="region of interest" description="Disordered" evidence="9">
    <location>
        <begin position="258"/>
        <end position="282"/>
    </location>
</feature>
<dbReference type="PROSITE" id="PS51457">
    <property type="entry name" value="BEN"/>
    <property type="match status" value="1"/>
</dbReference>
<dbReference type="EMBL" id="QBLH01001095">
    <property type="protein sequence ID" value="TGZ53113.1"/>
    <property type="molecule type" value="Genomic_DNA"/>
</dbReference>
<feature type="region of interest" description="Disordered" evidence="9">
    <location>
        <begin position="418"/>
        <end position="440"/>
    </location>
</feature>
<keyword evidence="2" id="KW-0217">Developmental protein</keyword>
<dbReference type="GO" id="GO:0007423">
    <property type="term" value="P:sensory organ development"/>
    <property type="evidence" value="ECO:0007669"/>
    <property type="project" value="UniProtKB-ARBA"/>
</dbReference>